<dbReference type="PANTHER" id="PTHR40763">
    <property type="entry name" value="MEMBRANE PROTEIN-RELATED"/>
    <property type="match status" value="1"/>
</dbReference>
<keyword evidence="1" id="KW-0812">Transmembrane</keyword>
<evidence type="ECO:0000313" key="4">
    <source>
        <dbReference type="EMBL" id="GAG58856.1"/>
    </source>
</evidence>
<evidence type="ECO:0000259" key="3">
    <source>
        <dbReference type="Pfam" id="PF18917"/>
    </source>
</evidence>
<dbReference type="InterPro" id="IPR024425">
    <property type="entry name" value="LiaF-like_C"/>
</dbReference>
<accession>X1AFI0</accession>
<feature type="transmembrane region" description="Helical" evidence="1">
    <location>
        <begin position="7"/>
        <end position="24"/>
    </location>
</feature>
<feature type="non-terminal residue" evidence="4">
    <location>
        <position position="1"/>
    </location>
</feature>
<organism evidence="4">
    <name type="scientific">marine sediment metagenome</name>
    <dbReference type="NCBI Taxonomy" id="412755"/>
    <lineage>
        <taxon>unclassified sequences</taxon>
        <taxon>metagenomes</taxon>
        <taxon>ecological metagenomes</taxon>
    </lineage>
</organism>
<evidence type="ECO:0008006" key="5">
    <source>
        <dbReference type="Google" id="ProtNLM"/>
    </source>
</evidence>
<feature type="transmembrane region" description="Helical" evidence="1">
    <location>
        <begin position="30"/>
        <end position="46"/>
    </location>
</feature>
<keyword evidence="1" id="KW-0472">Membrane</keyword>
<protein>
    <recommendedName>
        <fullName evidence="5">Cell wall-active antibiotics response LiaF-like C-terminal domain-containing protein</fullName>
    </recommendedName>
</protein>
<dbReference type="AlphaFoldDB" id="X1AFI0"/>
<evidence type="ECO:0000256" key="1">
    <source>
        <dbReference type="SAM" id="Phobius"/>
    </source>
</evidence>
<name>X1AFI0_9ZZZZ</name>
<evidence type="ECO:0000259" key="2">
    <source>
        <dbReference type="Pfam" id="PF09922"/>
    </source>
</evidence>
<reference evidence="4" key="1">
    <citation type="journal article" date="2014" name="Front. Microbiol.">
        <title>High frequency of phylogenetically diverse reductive dehalogenase-homologous genes in deep subseafloor sedimentary metagenomes.</title>
        <authorList>
            <person name="Kawai M."/>
            <person name="Futagami T."/>
            <person name="Toyoda A."/>
            <person name="Takaki Y."/>
            <person name="Nishi S."/>
            <person name="Hori S."/>
            <person name="Arai W."/>
            <person name="Tsubouchi T."/>
            <person name="Morono Y."/>
            <person name="Uchiyama I."/>
            <person name="Ito T."/>
            <person name="Fujiyama A."/>
            <person name="Inagaki F."/>
            <person name="Takami H."/>
        </authorList>
    </citation>
    <scope>NUCLEOTIDE SEQUENCE</scope>
    <source>
        <strain evidence="4">Expedition CK06-06</strain>
    </source>
</reference>
<keyword evidence="1" id="KW-1133">Transmembrane helix</keyword>
<feature type="domain" description="LiaI-LiaF-like transmembrane region" evidence="3">
    <location>
        <begin position="5"/>
        <end position="42"/>
    </location>
</feature>
<gene>
    <name evidence="4" type="ORF">S01H4_07052</name>
</gene>
<dbReference type="Pfam" id="PF18917">
    <property type="entry name" value="LiaI-LiaF-like_TM1"/>
    <property type="match status" value="1"/>
</dbReference>
<dbReference type="PANTHER" id="PTHR40763:SF5">
    <property type="entry name" value="MEMBRANE PROTEIN"/>
    <property type="match status" value="1"/>
</dbReference>
<feature type="domain" description="Cell wall-active antibiotics response LiaF-like C-terminal" evidence="2">
    <location>
        <begin position="83"/>
        <end position="142"/>
    </location>
</feature>
<proteinExistence type="predicted"/>
<sequence length="171" mass="18846">VFNAGGWILIIVGVIFLLSNYNILEWNEVWKFWPVILIIIGFPLFFRGHKFKYWAKAKISNKDEIDGTAIFAGYEKKIESKSFKGGKITAMFGGAEIDLREAELDENGATIGAFAAFGGVDIFIPESWPIEIHSTAILGGVGSECRNEQCSEGKCLIIYATAVFGGIDIKN</sequence>
<dbReference type="Pfam" id="PF09922">
    <property type="entry name" value="LiaF-like_C"/>
    <property type="match status" value="1"/>
</dbReference>
<comment type="caution">
    <text evidence="4">The sequence shown here is derived from an EMBL/GenBank/DDBJ whole genome shotgun (WGS) entry which is preliminary data.</text>
</comment>
<dbReference type="EMBL" id="BART01002258">
    <property type="protein sequence ID" value="GAG58856.1"/>
    <property type="molecule type" value="Genomic_DNA"/>
</dbReference>
<dbReference type="InterPro" id="IPR043726">
    <property type="entry name" value="LiaI-LiaF-like_TM1"/>
</dbReference>